<proteinExistence type="predicted"/>
<evidence type="ECO:0000313" key="1">
    <source>
        <dbReference type="EnsemblPlants" id="Solyc04g081695.1.1"/>
    </source>
</evidence>
<reference evidence="1" key="2">
    <citation type="submission" date="2019-01" db="UniProtKB">
        <authorList>
            <consortium name="EnsemblPlants"/>
        </authorList>
    </citation>
    <scope>IDENTIFICATION</scope>
    <source>
        <strain evidence="1">cv. Heinz 1706</strain>
    </source>
</reference>
<keyword evidence="2" id="KW-1185">Reference proteome</keyword>
<evidence type="ECO:0000313" key="2">
    <source>
        <dbReference type="Proteomes" id="UP000004994"/>
    </source>
</evidence>
<dbReference type="EnsemblPlants" id="Solyc04g081695.1.1">
    <property type="protein sequence ID" value="Solyc04g081695.1.1"/>
    <property type="gene ID" value="Solyc04g081695.1"/>
</dbReference>
<sequence>MKLPLVVQGFAFRNTGQSRHFQQRRIGDLFKFQSFRGKPMVIVHLGKEKENKSRIKLAENSSESSGASTFVTANIVSSDIGKLRITFGLNWSNLCCPDYWLSLLVLGRGKENKLFTCGTCEISPAEETKETLFTDKGHREQRNTSFTLRSTSKSGSLISVTVDGRSYSNC</sequence>
<accession>A0A3Q7GAP5</accession>
<organism evidence="1">
    <name type="scientific">Solanum lycopersicum</name>
    <name type="common">Tomato</name>
    <name type="synonym">Lycopersicon esculentum</name>
    <dbReference type="NCBI Taxonomy" id="4081"/>
    <lineage>
        <taxon>Eukaryota</taxon>
        <taxon>Viridiplantae</taxon>
        <taxon>Streptophyta</taxon>
        <taxon>Embryophyta</taxon>
        <taxon>Tracheophyta</taxon>
        <taxon>Spermatophyta</taxon>
        <taxon>Magnoliopsida</taxon>
        <taxon>eudicotyledons</taxon>
        <taxon>Gunneridae</taxon>
        <taxon>Pentapetalae</taxon>
        <taxon>asterids</taxon>
        <taxon>lamiids</taxon>
        <taxon>Solanales</taxon>
        <taxon>Solanaceae</taxon>
        <taxon>Solanoideae</taxon>
        <taxon>Solaneae</taxon>
        <taxon>Solanum</taxon>
        <taxon>Solanum subgen. Lycopersicon</taxon>
    </lineage>
</organism>
<dbReference type="Gramene" id="Solyc04g081695.1.1">
    <property type="protein sequence ID" value="Solyc04g081695.1.1"/>
    <property type="gene ID" value="Solyc04g081695.1"/>
</dbReference>
<protein>
    <submittedName>
        <fullName evidence="1">Uncharacterized protein</fullName>
    </submittedName>
</protein>
<dbReference type="InParanoid" id="A0A3Q7GAP5"/>
<dbReference type="Proteomes" id="UP000004994">
    <property type="component" value="Chromosome 4"/>
</dbReference>
<name>A0A3Q7GAP5_SOLLC</name>
<reference evidence="1" key="1">
    <citation type="journal article" date="2012" name="Nature">
        <title>The tomato genome sequence provides insights into fleshy fruit evolution.</title>
        <authorList>
            <consortium name="Tomato Genome Consortium"/>
        </authorList>
    </citation>
    <scope>NUCLEOTIDE SEQUENCE [LARGE SCALE GENOMIC DNA]</scope>
    <source>
        <strain evidence="1">cv. Heinz 1706</strain>
    </source>
</reference>
<dbReference type="AlphaFoldDB" id="A0A3Q7GAP5"/>